<proteinExistence type="predicted"/>
<protein>
    <submittedName>
        <fullName evidence="1">Uncharacterized protein</fullName>
    </submittedName>
</protein>
<organism evidence="1 2">
    <name type="scientific">Fusarium torulosum</name>
    <dbReference type="NCBI Taxonomy" id="33205"/>
    <lineage>
        <taxon>Eukaryota</taxon>
        <taxon>Fungi</taxon>
        <taxon>Dikarya</taxon>
        <taxon>Ascomycota</taxon>
        <taxon>Pezizomycotina</taxon>
        <taxon>Sordariomycetes</taxon>
        <taxon>Hypocreomycetidae</taxon>
        <taxon>Hypocreales</taxon>
        <taxon>Nectriaceae</taxon>
        <taxon>Fusarium</taxon>
    </lineage>
</organism>
<evidence type="ECO:0000313" key="1">
    <source>
        <dbReference type="EMBL" id="SPJ80236.1"/>
    </source>
</evidence>
<reference evidence="1" key="1">
    <citation type="submission" date="2018-03" db="EMBL/GenBank/DDBJ databases">
        <authorList>
            <person name="Guldener U."/>
        </authorList>
    </citation>
    <scope>NUCLEOTIDE SEQUENCE</scope>
</reference>
<dbReference type="AlphaFoldDB" id="A0AAE8MFK2"/>
<dbReference type="Proteomes" id="UP001187734">
    <property type="component" value="Unassembled WGS sequence"/>
</dbReference>
<evidence type="ECO:0000313" key="2">
    <source>
        <dbReference type="Proteomes" id="UP001187734"/>
    </source>
</evidence>
<sequence>MKISPGAAVLCAARIGKSAFMNMRKDQILSFIQMIEKNSSLFSSPSLENIFQNDDFQRLNANFPSSGLNGPQPLIPTAHVAANRNDDTIHVQNSQDLGVSGSKTPAKVQGCPDSMFLLYVGTPAVQDIGKSDLLGIPVNLSDIEVFNGEPAAVFKREEISGMQRDLGKAFIRRLGGEPVIHQTIASMLFARTKDQVEAEFKQWDWLISQIRNKSLLKYVRDKEVSNVLILLSNTNSDWEEISIPDLYGHLRMLSAFHGSLAVFPSETETQWASWKIGDLQILDKIAQDADWEYSYRPRTCSGMGKCALPSKTVKKMVTKRSQSCGAGHVKIVDGTERDNLRCIDTEESNSKLCETDIDIRQPIFFHQEYIDSLRTFGEYRIFICRGRIIGIAFTKFKEDGKPNNFAVERATSKHLAWFSAEHEKQQQKLEELRGFALFQYSRLLDLSDVREEYRSLRVGIRLDIGVSELSSEGRFFVSEPTRIYAADFMSQLILDQPYTAIAKEWGEAVRDEYIGYFEGIK</sequence>
<comment type="caution">
    <text evidence="1">The sequence shown here is derived from an EMBL/GenBank/DDBJ whole genome shotgun (WGS) entry which is preliminary data.</text>
</comment>
<name>A0AAE8MFK2_9HYPO</name>
<accession>A0AAE8MFK2</accession>
<dbReference type="EMBL" id="ONZP01000306">
    <property type="protein sequence ID" value="SPJ80236.1"/>
    <property type="molecule type" value="Genomic_DNA"/>
</dbReference>
<keyword evidence="2" id="KW-1185">Reference proteome</keyword>
<gene>
    <name evidence="1" type="ORF">FTOL_08628</name>
</gene>